<reference evidence="2 3" key="2">
    <citation type="submission" date="2018-03" db="EMBL/GenBank/DDBJ databases">
        <title>The ancient ancestry and fast evolution of plastids.</title>
        <authorList>
            <person name="Moore K.R."/>
            <person name="Magnabosco C."/>
            <person name="Momper L."/>
            <person name="Gold D.A."/>
            <person name="Bosak T."/>
            <person name="Fournier G.P."/>
        </authorList>
    </citation>
    <scope>NUCLEOTIDE SEQUENCE [LARGE SCALE GENOMIC DNA]</scope>
    <source>
        <strain evidence="2 3">ULC007</strain>
    </source>
</reference>
<evidence type="ECO:0000313" key="2">
    <source>
        <dbReference type="EMBL" id="PSB21937.1"/>
    </source>
</evidence>
<feature type="domain" description="Carboxymuconolactone decarboxylase-like" evidence="1">
    <location>
        <begin position="9"/>
        <end position="88"/>
    </location>
</feature>
<comment type="caution">
    <text evidence="2">The sequence shown here is derived from an EMBL/GenBank/DDBJ whole genome shotgun (WGS) entry which is preliminary data.</text>
</comment>
<gene>
    <name evidence="2" type="ORF">C7B65_00495</name>
</gene>
<proteinExistence type="predicted"/>
<keyword evidence="3" id="KW-1185">Reference proteome</keyword>
<dbReference type="GO" id="GO:0051920">
    <property type="term" value="F:peroxiredoxin activity"/>
    <property type="evidence" value="ECO:0007669"/>
    <property type="project" value="InterPro"/>
</dbReference>
<evidence type="ECO:0000313" key="3">
    <source>
        <dbReference type="Proteomes" id="UP000238634"/>
    </source>
</evidence>
<dbReference type="PANTHER" id="PTHR33930">
    <property type="entry name" value="ALKYL HYDROPEROXIDE REDUCTASE AHPD"/>
    <property type="match status" value="1"/>
</dbReference>
<dbReference type="Pfam" id="PF02627">
    <property type="entry name" value="CMD"/>
    <property type="match status" value="1"/>
</dbReference>
<evidence type="ECO:0000259" key="1">
    <source>
        <dbReference type="Pfam" id="PF02627"/>
    </source>
</evidence>
<sequence>MKNMMKDAPAVAQSFFDLAKSVKQYSPLDEKTNELIILGIFAAARGLRGIDTHVERAMNEGATKEEIVASILLALPIVGITDTNMALDQAIDAIETIETRRATSRKEVVSAAIG</sequence>
<dbReference type="STRING" id="1920490.GCA_001895925_00646"/>
<dbReference type="OrthoDB" id="425264at2"/>
<dbReference type="RefSeq" id="WP_073068959.1">
    <property type="nucleotide sequence ID" value="NZ_MPPI01000001.1"/>
</dbReference>
<dbReference type="InterPro" id="IPR003779">
    <property type="entry name" value="CMD-like"/>
</dbReference>
<dbReference type="Proteomes" id="UP000238634">
    <property type="component" value="Unassembled WGS sequence"/>
</dbReference>
<accession>A0A2T1DN56</accession>
<dbReference type="EMBL" id="PVWG01000001">
    <property type="protein sequence ID" value="PSB21937.1"/>
    <property type="molecule type" value="Genomic_DNA"/>
</dbReference>
<organism evidence="2 3">
    <name type="scientific">Phormidesmis priestleyi ULC007</name>
    <dbReference type="NCBI Taxonomy" id="1920490"/>
    <lineage>
        <taxon>Bacteria</taxon>
        <taxon>Bacillati</taxon>
        <taxon>Cyanobacteriota</taxon>
        <taxon>Cyanophyceae</taxon>
        <taxon>Leptolyngbyales</taxon>
        <taxon>Leptolyngbyaceae</taxon>
        <taxon>Phormidesmis</taxon>
    </lineage>
</organism>
<dbReference type="AlphaFoldDB" id="A0A2T1DN56"/>
<name>A0A2T1DN56_9CYAN</name>
<dbReference type="InterPro" id="IPR029032">
    <property type="entry name" value="AhpD-like"/>
</dbReference>
<dbReference type="PANTHER" id="PTHR33930:SF2">
    <property type="entry name" value="BLR3452 PROTEIN"/>
    <property type="match status" value="1"/>
</dbReference>
<protein>
    <submittedName>
        <fullName evidence="2">Carboxymuconolactone decarboxylase family protein</fullName>
    </submittedName>
</protein>
<dbReference type="Gene3D" id="1.20.1290.10">
    <property type="entry name" value="AhpD-like"/>
    <property type="match status" value="1"/>
</dbReference>
<reference evidence="2 3" key="1">
    <citation type="submission" date="2018-02" db="EMBL/GenBank/DDBJ databases">
        <authorList>
            <person name="Cohen D.B."/>
            <person name="Kent A.D."/>
        </authorList>
    </citation>
    <scope>NUCLEOTIDE SEQUENCE [LARGE SCALE GENOMIC DNA]</scope>
    <source>
        <strain evidence="2 3">ULC007</strain>
    </source>
</reference>
<dbReference type="SUPFAM" id="SSF69118">
    <property type="entry name" value="AhpD-like"/>
    <property type="match status" value="1"/>
</dbReference>